<proteinExistence type="predicted"/>
<evidence type="ECO:0008006" key="4">
    <source>
        <dbReference type="Google" id="ProtNLM"/>
    </source>
</evidence>
<feature type="compositionally biased region" description="Polar residues" evidence="1">
    <location>
        <begin position="210"/>
        <end position="220"/>
    </location>
</feature>
<evidence type="ECO:0000256" key="1">
    <source>
        <dbReference type="SAM" id="MobiDB-lite"/>
    </source>
</evidence>
<gene>
    <name evidence="2" type="ORF">Van01_38150</name>
</gene>
<keyword evidence="3" id="KW-1185">Reference proteome</keyword>
<feature type="compositionally biased region" description="Pro residues" evidence="1">
    <location>
        <begin position="78"/>
        <end position="88"/>
    </location>
</feature>
<evidence type="ECO:0000313" key="2">
    <source>
        <dbReference type="EMBL" id="GIJ10601.1"/>
    </source>
</evidence>
<protein>
    <recommendedName>
        <fullName evidence="4">EcsC protein family protein</fullName>
    </recommendedName>
</protein>
<feature type="compositionally biased region" description="Pro residues" evidence="1">
    <location>
        <begin position="28"/>
        <end position="37"/>
    </location>
</feature>
<sequence>MQEQPPSEQNRREPAEGARRRSPKATFTPPPAPAPPPSEEREDSAGARPRRAKAAPSVVFQPPPVPEQPLPRQSGPAVPGPPGTPVPPFTTGTGVGGRSEHTASPAGGKIEAATPVPAARRRGPGKPAAAADVAGSDATPAAARTARRKAAASRTVPAVTGPADAGGGAAGSGADVPTTDSRAVDTPEVDPGSTDSATVARTDGVRPVETGTTDTGTNAGQVGGETADSAVAGDGTAPARKAAKATSARRRVRASDEQAPEPASVEKPRKARRRAVPDAATTPDAAAPAATTTGEAATATGTAPVQATRKATKKAARRTTTSNVATSDPATSDAATSDTTDHTTTSDPATSDAATSDTTDHTTTSDPATSDTSTSTAATDVVAVGGAGTSRTATGAAGGSEFGASDSADVVSAAGGVPLDVGTGRDISGRTPESDVRVHVARMLDHPGFAPELLALTAVEVLGPGAAQWVRRLRELYPGAGADGLARLATRRFVRQAGVGGAGAALTGVFAPVVELAAVLWSQANLVLHLAAAYGHDPAHPDRAAELLTLTQVHPDVASAGSAVAAARAAQGPAEEPGLRAMEAAWRLAAPLAAQAGGWLALRLASRLLPGMAALTAAAGDSAAAERLAARAVTRYRPQRLTRAG</sequence>
<dbReference type="Proteomes" id="UP000647017">
    <property type="component" value="Unassembled WGS sequence"/>
</dbReference>
<feature type="compositionally biased region" description="Basic residues" evidence="1">
    <location>
        <begin position="241"/>
        <end position="252"/>
    </location>
</feature>
<name>A0ABQ4HYC2_9ACTN</name>
<feature type="compositionally biased region" description="Low complexity" evidence="1">
    <location>
        <begin position="318"/>
        <end position="377"/>
    </location>
</feature>
<feature type="compositionally biased region" description="Basic and acidic residues" evidence="1">
    <location>
        <begin position="9"/>
        <end position="19"/>
    </location>
</feature>
<feature type="region of interest" description="Disordered" evidence="1">
    <location>
        <begin position="1"/>
        <end position="377"/>
    </location>
</feature>
<comment type="caution">
    <text evidence="2">The sequence shown here is derived from an EMBL/GenBank/DDBJ whole genome shotgun (WGS) entry which is preliminary data.</text>
</comment>
<evidence type="ECO:0000313" key="3">
    <source>
        <dbReference type="Proteomes" id="UP000647017"/>
    </source>
</evidence>
<organism evidence="2 3">
    <name type="scientific">Micromonospora andamanensis</name>
    <dbReference type="NCBI Taxonomy" id="1287068"/>
    <lineage>
        <taxon>Bacteria</taxon>
        <taxon>Bacillati</taxon>
        <taxon>Actinomycetota</taxon>
        <taxon>Actinomycetes</taxon>
        <taxon>Micromonosporales</taxon>
        <taxon>Micromonosporaceae</taxon>
        <taxon>Micromonospora</taxon>
    </lineage>
</organism>
<accession>A0ABQ4HYC2</accession>
<feature type="compositionally biased region" description="Low complexity" evidence="1">
    <location>
        <begin position="277"/>
        <end position="309"/>
    </location>
</feature>
<feature type="compositionally biased region" description="Low complexity" evidence="1">
    <location>
        <begin position="125"/>
        <end position="144"/>
    </location>
</feature>
<dbReference type="EMBL" id="BOOZ01000023">
    <property type="protein sequence ID" value="GIJ10601.1"/>
    <property type="molecule type" value="Genomic_DNA"/>
</dbReference>
<reference evidence="2 3" key="1">
    <citation type="submission" date="2021-01" db="EMBL/GenBank/DDBJ databases">
        <title>Whole genome shotgun sequence of Verrucosispora andamanensis NBRC 109075.</title>
        <authorList>
            <person name="Komaki H."/>
            <person name="Tamura T."/>
        </authorList>
    </citation>
    <scope>NUCLEOTIDE SEQUENCE [LARGE SCALE GENOMIC DNA]</scope>
    <source>
        <strain evidence="2 3">NBRC 109075</strain>
    </source>
</reference>
<feature type="compositionally biased region" description="Low complexity" evidence="1">
    <location>
        <begin position="152"/>
        <end position="163"/>
    </location>
</feature>